<keyword evidence="5 7" id="KW-0472">Membrane</keyword>
<keyword evidence="4 7" id="KW-1133">Transmembrane helix</keyword>
<dbReference type="Gene3D" id="2.40.30.170">
    <property type="match status" value="1"/>
</dbReference>
<name>A0ABY5ASQ4_9CYAN</name>
<gene>
    <name evidence="9" type="ORF">NEA10_05945</name>
</gene>
<feature type="domain" description="AprE-like beta-barrel" evidence="8">
    <location>
        <begin position="411"/>
        <end position="503"/>
    </location>
</feature>
<comment type="subcellular location">
    <subcellularLocation>
        <location evidence="1">Membrane</location>
        <topology evidence="1">Single-pass membrane protein</topology>
    </subcellularLocation>
</comment>
<dbReference type="RefSeq" id="WP_252664343.1">
    <property type="nucleotide sequence ID" value="NZ_CP098611.1"/>
</dbReference>
<evidence type="ECO:0000259" key="8">
    <source>
        <dbReference type="Pfam" id="PF26002"/>
    </source>
</evidence>
<sequence length="527" mass="59550">MNIQRIESIEEQPVILEQPAFWTRALIWLIVAITTSGVVWASLAKMDQSIPAQGRLEPEGSLREVKVPTGGVVREIHVAGGDRVQEGDLLVTLDSTVSRASVESLRESRDQRRSEAQAFQAQAEGLGLSIPDGVGEFDRTQARRVQARQDELRSQEEVTNSQIRQLNNQITQTQGQIIALDSQIGRLENRLGIAQERRDSYREQLLRAEERLQQSEQRLQRSRLVLQEDEEILADLEPLLEDGGIARLQVTRQRQQVMNREQEVSSAQDEVSARRDQITQIEDSRRERESEIEGVQAELVARRDEQDRLRGELNRLQDGIQEAQAQLQRVRASSQREAYEVISENQKQNTQLTSQLAAAEQELRFAELRSPIDGVVFEVLPNFGQNEETGSSGFVLNTTEPVITIVPNTRLIANVFVTNNDIGFITTGMDVEVQINAFPAMEFGTIPGTLTSIGQDVLEPEQNRPFYAFPVTIELEDQYFELPNSDMRVPLQSGMAVEASIKVRERTVMSLFLDRFTGSARTLEHLR</sequence>
<feature type="coiled-coil region" evidence="6">
    <location>
        <begin position="149"/>
        <end position="369"/>
    </location>
</feature>
<dbReference type="PANTHER" id="PTHR30386:SF26">
    <property type="entry name" value="TRANSPORT PROTEIN COMB"/>
    <property type="match status" value="1"/>
</dbReference>
<keyword evidence="10" id="KW-1185">Reference proteome</keyword>
<dbReference type="Proteomes" id="UP001056708">
    <property type="component" value="Chromosome"/>
</dbReference>
<keyword evidence="6" id="KW-0175">Coiled coil</keyword>
<dbReference type="Gene3D" id="1.10.287.1490">
    <property type="match status" value="1"/>
</dbReference>
<evidence type="ECO:0000256" key="2">
    <source>
        <dbReference type="ARBA" id="ARBA00009477"/>
    </source>
</evidence>
<proteinExistence type="inferred from homology"/>
<evidence type="ECO:0000256" key="6">
    <source>
        <dbReference type="SAM" id="Coils"/>
    </source>
</evidence>
<evidence type="ECO:0000313" key="9">
    <source>
        <dbReference type="EMBL" id="USR92262.1"/>
    </source>
</evidence>
<accession>A0ABY5ASQ4</accession>
<evidence type="ECO:0000256" key="7">
    <source>
        <dbReference type="SAM" id="Phobius"/>
    </source>
</evidence>
<evidence type="ECO:0000256" key="4">
    <source>
        <dbReference type="ARBA" id="ARBA00022989"/>
    </source>
</evidence>
<evidence type="ECO:0000256" key="1">
    <source>
        <dbReference type="ARBA" id="ARBA00004167"/>
    </source>
</evidence>
<dbReference type="Pfam" id="PF26002">
    <property type="entry name" value="Beta-barrel_AprE"/>
    <property type="match status" value="1"/>
</dbReference>
<reference evidence="9" key="1">
    <citation type="submission" date="2022-06" db="EMBL/GenBank/DDBJ databases">
        <title>Genome sequence of Phormidium yuhuli AB48 isolated from an industrial photobioreactor environment.</title>
        <authorList>
            <person name="Qiu Y."/>
            <person name="Noonan A.J.C."/>
            <person name="Dofher K."/>
            <person name="Koch M."/>
            <person name="Kieft B."/>
            <person name="Lin X."/>
            <person name="Ziels R.M."/>
            <person name="Hallam S.J."/>
        </authorList>
    </citation>
    <scope>NUCLEOTIDE SEQUENCE</scope>
    <source>
        <strain evidence="9">AB48</strain>
    </source>
</reference>
<evidence type="ECO:0000313" key="10">
    <source>
        <dbReference type="Proteomes" id="UP001056708"/>
    </source>
</evidence>
<dbReference type="PANTHER" id="PTHR30386">
    <property type="entry name" value="MEMBRANE FUSION SUBUNIT OF EMRAB-TOLC MULTIDRUG EFFLUX PUMP"/>
    <property type="match status" value="1"/>
</dbReference>
<dbReference type="InterPro" id="IPR050739">
    <property type="entry name" value="MFP"/>
</dbReference>
<protein>
    <submittedName>
        <fullName evidence="9">HlyD family efflux transporter periplasmic adaptor subunit</fullName>
    </submittedName>
</protein>
<dbReference type="PRINTS" id="PR01490">
    <property type="entry name" value="RTXTOXIND"/>
</dbReference>
<dbReference type="Gene3D" id="2.40.50.100">
    <property type="match status" value="1"/>
</dbReference>
<dbReference type="EMBL" id="CP098611">
    <property type="protein sequence ID" value="USR92262.1"/>
    <property type="molecule type" value="Genomic_DNA"/>
</dbReference>
<evidence type="ECO:0000256" key="3">
    <source>
        <dbReference type="ARBA" id="ARBA00022692"/>
    </source>
</evidence>
<feature type="transmembrane region" description="Helical" evidence="7">
    <location>
        <begin position="21"/>
        <end position="43"/>
    </location>
</feature>
<dbReference type="InterPro" id="IPR058982">
    <property type="entry name" value="Beta-barrel_AprE"/>
</dbReference>
<keyword evidence="3 7" id="KW-0812">Transmembrane</keyword>
<organism evidence="9 10">
    <name type="scientific">Phormidium yuhuli AB48</name>
    <dbReference type="NCBI Taxonomy" id="2940671"/>
    <lineage>
        <taxon>Bacteria</taxon>
        <taxon>Bacillati</taxon>
        <taxon>Cyanobacteriota</taxon>
        <taxon>Cyanophyceae</taxon>
        <taxon>Oscillatoriophycideae</taxon>
        <taxon>Oscillatoriales</taxon>
        <taxon>Oscillatoriaceae</taxon>
        <taxon>Phormidium</taxon>
        <taxon>Phormidium yuhuli</taxon>
    </lineage>
</organism>
<evidence type="ECO:0000256" key="5">
    <source>
        <dbReference type="ARBA" id="ARBA00023136"/>
    </source>
</evidence>
<comment type="similarity">
    <text evidence="2">Belongs to the membrane fusion protein (MFP) (TC 8.A.1) family.</text>
</comment>